<sequence length="70" mass="7755">MTCAELSQFDSAHCDNSNKAFQKICDSESKSQISQSQIPYRAMSIISDNRTITEILMPINGTPDVLFLIG</sequence>
<dbReference type="KEGG" id="prf:PeribacterA2_0527"/>
<reference evidence="2" key="1">
    <citation type="submission" date="2015-10" db="EMBL/GenBank/DDBJ databases">
        <title>Analysis of five complete genome sequences for members of the class Peribacteria in the recently recognized Peregrinibacteria bacterial phylum.</title>
        <authorList>
            <person name="Anantharaman K."/>
            <person name="Brown C.T."/>
            <person name="Burstein D."/>
            <person name="Castelle C.J."/>
            <person name="Probst A.J."/>
            <person name="Thomas B.C."/>
            <person name="Williams K.H."/>
            <person name="Banfield J.F."/>
        </authorList>
    </citation>
    <scope>NUCLEOTIDE SEQUENCE [LARGE SCALE GENOMIC DNA]</scope>
</reference>
<gene>
    <name evidence="1" type="ORF">PeribacterD1_0527</name>
</gene>
<accession>A0A0S1SRN3</accession>
<accession>A0A0S1SMG6</accession>
<name>A0A0S1SP22_9BACT</name>
<evidence type="ECO:0000313" key="1">
    <source>
        <dbReference type="EMBL" id="ALM13214.1"/>
    </source>
</evidence>
<dbReference type="STRING" id="1735162.PeribacterB2_0526"/>
<proteinExistence type="predicted"/>
<dbReference type="AlphaFoldDB" id="A0A0S1SP22"/>
<dbReference type="Proteomes" id="UP000069135">
    <property type="component" value="Chromosome"/>
</dbReference>
<evidence type="ECO:0000313" key="2">
    <source>
        <dbReference type="Proteomes" id="UP000069135"/>
    </source>
</evidence>
<protein>
    <submittedName>
        <fullName evidence="1">Uncharacterized protein</fullName>
    </submittedName>
</protein>
<accession>A0A0S1SP22</accession>
<reference evidence="1 2" key="2">
    <citation type="journal article" date="2016" name="PeerJ">
        <title>Analysis of five complete genome sequences for members of the class Peribacteria in the recently recognized Peregrinibacteria bacterial phylum.</title>
        <authorList>
            <person name="Anantharaman K."/>
            <person name="Brown C.T."/>
            <person name="Burstein D."/>
            <person name="Castelle C.J."/>
            <person name="Probst A.J."/>
            <person name="Thomas B.C."/>
            <person name="Williams K.H."/>
            <person name="Banfield J.F."/>
        </authorList>
    </citation>
    <scope>NUCLEOTIDE SEQUENCE [LARGE SCALE GENOMIC DNA]</scope>
    <source>
        <strain evidence="1">RIFOXYD1_FULL_PER-ii_59_16</strain>
    </source>
</reference>
<accession>A0A0S1SP85</accession>
<organism evidence="1 2">
    <name type="scientific">Candidatus Peribacter riflensis</name>
    <dbReference type="NCBI Taxonomy" id="1735162"/>
    <lineage>
        <taxon>Bacteria</taxon>
        <taxon>Candidatus Peregrinibacteriota</taxon>
        <taxon>Candidatus Peribacteria</taxon>
        <taxon>Candidatus Peribacterales</taxon>
        <taxon>Candidatus Peribacteraceae</taxon>
        <taxon>Candidatus Peribacter</taxon>
    </lineage>
</organism>
<dbReference type="EMBL" id="CP013065">
    <property type="protein sequence ID" value="ALM13214.1"/>
    <property type="molecule type" value="Genomic_DNA"/>
</dbReference>
<accession>A0A0S1SJD6</accession>